<organism evidence="2 3">
    <name type="scientific">Lentinula lateritia</name>
    <dbReference type="NCBI Taxonomy" id="40482"/>
    <lineage>
        <taxon>Eukaryota</taxon>
        <taxon>Fungi</taxon>
        <taxon>Dikarya</taxon>
        <taxon>Basidiomycota</taxon>
        <taxon>Agaricomycotina</taxon>
        <taxon>Agaricomycetes</taxon>
        <taxon>Agaricomycetidae</taxon>
        <taxon>Agaricales</taxon>
        <taxon>Marasmiineae</taxon>
        <taxon>Omphalotaceae</taxon>
        <taxon>Lentinula</taxon>
    </lineage>
</organism>
<comment type="caution">
    <text evidence="2">The sequence shown here is derived from an EMBL/GenBank/DDBJ whole genome shotgun (WGS) entry which is preliminary data.</text>
</comment>
<evidence type="ECO:0000313" key="3">
    <source>
        <dbReference type="Proteomes" id="UP001150238"/>
    </source>
</evidence>
<evidence type="ECO:0000256" key="1">
    <source>
        <dbReference type="SAM" id="MobiDB-lite"/>
    </source>
</evidence>
<dbReference type="EMBL" id="JANVFS010000003">
    <property type="protein sequence ID" value="KAJ4493515.1"/>
    <property type="molecule type" value="Genomic_DNA"/>
</dbReference>
<sequence length="100" mass="11407">METVGISKGVESTTGIILALGLRCGWRKFALMFRQLMVRPSSPFCNLSSFRVTGFSKLDMDIFTRWLDMRQEAVEAKLNLGSTFKPKPQHHTRREGPMET</sequence>
<name>A0A9W9AYG5_9AGAR</name>
<dbReference type="AlphaFoldDB" id="A0A9W9AYG5"/>
<feature type="region of interest" description="Disordered" evidence="1">
    <location>
        <begin position="81"/>
        <end position="100"/>
    </location>
</feature>
<protein>
    <submittedName>
        <fullName evidence="2">Uncharacterized protein</fullName>
    </submittedName>
</protein>
<proteinExistence type="predicted"/>
<reference evidence="2" key="1">
    <citation type="submission" date="2022-08" db="EMBL/GenBank/DDBJ databases">
        <authorList>
            <consortium name="DOE Joint Genome Institute"/>
            <person name="Min B."/>
            <person name="Riley R."/>
            <person name="Sierra-Patev S."/>
            <person name="Naranjo-Ortiz M."/>
            <person name="Looney B."/>
            <person name="Konkel Z."/>
            <person name="Slot J.C."/>
            <person name="Sakamoto Y."/>
            <person name="Steenwyk J.L."/>
            <person name="Rokas A."/>
            <person name="Carro J."/>
            <person name="Camarero S."/>
            <person name="Ferreira P."/>
            <person name="Molpeceres G."/>
            <person name="Ruiz-Duenas F.J."/>
            <person name="Serrano A."/>
            <person name="Henrissat B."/>
            <person name="Drula E."/>
            <person name="Hughes K.W."/>
            <person name="Mata J.L."/>
            <person name="Ishikawa N.K."/>
            <person name="Vargas-Isla R."/>
            <person name="Ushijima S."/>
            <person name="Smith C.A."/>
            <person name="Ahrendt S."/>
            <person name="Andreopoulos W."/>
            <person name="He G."/>
            <person name="Labutti K."/>
            <person name="Lipzen A."/>
            <person name="Ng V."/>
            <person name="Sandor L."/>
            <person name="Barry K."/>
            <person name="Martinez A.T."/>
            <person name="Xiao Y."/>
            <person name="Gibbons J.G."/>
            <person name="Terashima K."/>
            <person name="Hibbett D.S."/>
            <person name="Grigoriev I.V."/>
        </authorList>
    </citation>
    <scope>NUCLEOTIDE SEQUENCE</scope>
    <source>
        <strain evidence="2">Sp2 HRB7682 ss15</strain>
    </source>
</reference>
<dbReference type="Proteomes" id="UP001150238">
    <property type="component" value="Unassembled WGS sequence"/>
</dbReference>
<accession>A0A9W9AYG5</accession>
<gene>
    <name evidence="2" type="ORF">C8J55DRAFT_498974</name>
</gene>
<reference evidence="2" key="2">
    <citation type="journal article" date="2023" name="Proc. Natl. Acad. Sci. U.S.A.">
        <title>A global phylogenomic analysis of the shiitake genus Lentinula.</title>
        <authorList>
            <person name="Sierra-Patev S."/>
            <person name="Min B."/>
            <person name="Naranjo-Ortiz M."/>
            <person name="Looney B."/>
            <person name="Konkel Z."/>
            <person name="Slot J.C."/>
            <person name="Sakamoto Y."/>
            <person name="Steenwyk J.L."/>
            <person name="Rokas A."/>
            <person name="Carro J."/>
            <person name="Camarero S."/>
            <person name="Ferreira P."/>
            <person name="Molpeceres G."/>
            <person name="Ruiz-Duenas F.J."/>
            <person name="Serrano A."/>
            <person name="Henrissat B."/>
            <person name="Drula E."/>
            <person name="Hughes K.W."/>
            <person name="Mata J.L."/>
            <person name="Ishikawa N.K."/>
            <person name="Vargas-Isla R."/>
            <person name="Ushijima S."/>
            <person name="Smith C.A."/>
            <person name="Donoghue J."/>
            <person name="Ahrendt S."/>
            <person name="Andreopoulos W."/>
            <person name="He G."/>
            <person name="LaButti K."/>
            <person name="Lipzen A."/>
            <person name="Ng V."/>
            <person name="Riley R."/>
            <person name="Sandor L."/>
            <person name="Barry K."/>
            <person name="Martinez A.T."/>
            <person name="Xiao Y."/>
            <person name="Gibbons J.G."/>
            <person name="Terashima K."/>
            <person name="Grigoriev I.V."/>
            <person name="Hibbett D."/>
        </authorList>
    </citation>
    <scope>NUCLEOTIDE SEQUENCE</scope>
    <source>
        <strain evidence="2">Sp2 HRB7682 ss15</strain>
    </source>
</reference>
<evidence type="ECO:0000313" key="2">
    <source>
        <dbReference type="EMBL" id="KAJ4493515.1"/>
    </source>
</evidence>